<dbReference type="RefSeq" id="WP_212609826.1">
    <property type="nucleotide sequence ID" value="NZ_CP073910.1"/>
</dbReference>
<dbReference type="EMBL" id="CP073910">
    <property type="protein sequence ID" value="QUT06453.1"/>
    <property type="molecule type" value="Genomic_DNA"/>
</dbReference>
<reference evidence="2" key="1">
    <citation type="submission" date="2021-04" db="EMBL/GenBank/DDBJ databases">
        <title>Isolation of p-tert-butylphenol degrading bacteria Sphingobium phenoxybenzoativorans Tas13 from active sludge.</title>
        <authorList>
            <person name="Li Y."/>
        </authorList>
    </citation>
    <scope>NUCLEOTIDE SEQUENCE</scope>
    <source>
        <strain evidence="2">Tas13</strain>
    </source>
</reference>
<protein>
    <submittedName>
        <fullName evidence="2">Uncharacterized protein</fullName>
    </submittedName>
</protein>
<sequence length="179" mass="18195">MKLLTGMMSAAAMIAMSGAAFAQSLTLPEGTPVHLQTRDDLSSKDARKGDKVELTVAEPVIVNGVTVIPAGAPATGEISRARDNGLLGRSGKLEIEVTQVSADGRIVPLRGQQNAKGKAGTIGAVGAGVVFLPLAIVVKGKEAKIPAGTKVDVYVDQPVQLTDTSLQGDLAPPPAPPVG</sequence>
<name>A0A975K9D3_9SPHN</name>
<accession>A0A975K9D3</accession>
<evidence type="ECO:0000256" key="1">
    <source>
        <dbReference type="SAM" id="SignalP"/>
    </source>
</evidence>
<keyword evidence="1" id="KW-0732">Signal</keyword>
<dbReference type="KEGG" id="spph:KFK14_03000"/>
<organism evidence="2 3">
    <name type="scientific">Sphingobium phenoxybenzoativorans</name>
    <dbReference type="NCBI Taxonomy" id="1592790"/>
    <lineage>
        <taxon>Bacteria</taxon>
        <taxon>Pseudomonadati</taxon>
        <taxon>Pseudomonadota</taxon>
        <taxon>Alphaproteobacteria</taxon>
        <taxon>Sphingomonadales</taxon>
        <taxon>Sphingomonadaceae</taxon>
        <taxon>Sphingobium</taxon>
    </lineage>
</organism>
<gene>
    <name evidence="2" type="ORF">KFK14_03000</name>
</gene>
<evidence type="ECO:0000313" key="3">
    <source>
        <dbReference type="Proteomes" id="UP000681425"/>
    </source>
</evidence>
<feature type="chain" id="PRO_5036695823" evidence="1">
    <location>
        <begin position="23"/>
        <end position="179"/>
    </location>
</feature>
<dbReference type="AlphaFoldDB" id="A0A975K9D3"/>
<proteinExistence type="predicted"/>
<dbReference type="Proteomes" id="UP000681425">
    <property type="component" value="Chromosome"/>
</dbReference>
<keyword evidence="3" id="KW-1185">Reference proteome</keyword>
<evidence type="ECO:0000313" key="2">
    <source>
        <dbReference type="EMBL" id="QUT06453.1"/>
    </source>
</evidence>
<feature type="signal peptide" evidence="1">
    <location>
        <begin position="1"/>
        <end position="22"/>
    </location>
</feature>